<dbReference type="GO" id="GO:0000139">
    <property type="term" value="C:Golgi membrane"/>
    <property type="evidence" value="ECO:0007669"/>
    <property type="project" value="UniProtKB-SubCell"/>
</dbReference>
<keyword evidence="3" id="KW-0813">Transport</keyword>
<feature type="transmembrane region" description="Helical" evidence="8">
    <location>
        <begin position="24"/>
        <end position="52"/>
    </location>
</feature>
<dbReference type="SMART" id="SM01100">
    <property type="entry name" value="CRAL_TRIO_N"/>
    <property type="match status" value="1"/>
</dbReference>
<keyword evidence="8" id="KW-0472">Membrane</keyword>
<dbReference type="PANTHER" id="PTHR45657:SF5">
    <property type="entry name" value="PHOSPHATIDYLINOSITOL_PHOSPHATIDYLCHOLINE TRANSFER PROTEIN SFH6"/>
    <property type="match status" value="1"/>
</dbReference>
<gene>
    <name evidence="10" type="ORF">OSB04_005242</name>
</gene>
<protein>
    <recommendedName>
        <fullName evidence="9">CRAL-TRIO domain-containing protein</fullName>
    </recommendedName>
</protein>
<evidence type="ECO:0000259" key="9">
    <source>
        <dbReference type="PROSITE" id="PS50191"/>
    </source>
</evidence>
<evidence type="ECO:0000256" key="7">
    <source>
        <dbReference type="SAM" id="MobiDB-lite"/>
    </source>
</evidence>
<dbReference type="Proteomes" id="UP001172457">
    <property type="component" value="Chromosome 2"/>
</dbReference>
<evidence type="ECO:0000313" key="11">
    <source>
        <dbReference type="Proteomes" id="UP001172457"/>
    </source>
</evidence>
<comment type="similarity">
    <text evidence="6">Belongs to the SFH family.</text>
</comment>
<organism evidence="10 11">
    <name type="scientific">Centaurea solstitialis</name>
    <name type="common">yellow star-thistle</name>
    <dbReference type="NCBI Taxonomy" id="347529"/>
    <lineage>
        <taxon>Eukaryota</taxon>
        <taxon>Viridiplantae</taxon>
        <taxon>Streptophyta</taxon>
        <taxon>Embryophyta</taxon>
        <taxon>Tracheophyta</taxon>
        <taxon>Spermatophyta</taxon>
        <taxon>Magnoliopsida</taxon>
        <taxon>eudicotyledons</taxon>
        <taxon>Gunneridae</taxon>
        <taxon>Pentapetalae</taxon>
        <taxon>asterids</taxon>
        <taxon>campanulids</taxon>
        <taxon>Asterales</taxon>
        <taxon>Asteraceae</taxon>
        <taxon>Carduoideae</taxon>
        <taxon>Cardueae</taxon>
        <taxon>Centaureinae</taxon>
        <taxon>Centaurea</taxon>
    </lineage>
</organism>
<dbReference type="Pfam" id="PF00650">
    <property type="entry name" value="CRAL_TRIO"/>
    <property type="match status" value="1"/>
</dbReference>
<dbReference type="SUPFAM" id="SSF46938">
    <property type="entry name" value="CRAL/TRIO N-terminal domain"/>
    <property type="match status" value="1"/>
</dbReference>
<dbReference type="Gene3D" id="1.10.8.20">
    <property type="entry name" value="N-terminal domain of phosphatidylinositol transfer protein sec14p"/>
    <property type="match status" value="1"/>
</dbReference>
<evidence type="ECO:0000256" key="5">
    <source>
        <dbReference type="ARBA" id="ARBA00023054"/>
    </source>
</evidence>
<dbReference type="Pfam" id="PF03765">
    <property type="entry name" value="CRAL_TRIO_N"/>
    <property type="match status" value="1"/>
</dbReference>
<dbReference type="GO" id="GO:0015031">
    <property type="term" value="P:protein transport"/>
    <property type="evidence" value="ECO:0007669"/>
    <property type="project" value="UniProtKB-KW"/>
</dbReference>
<keyword evidence="4" id="KW-0333">Golgi apparatus</keyword>
<dbReference type="InterPro" id="IPR051026">
    <property type="entry name" value="PI/PC_transfer"/>
</dbReference>
<sequence>MEMLLFCEDPWLENKIRSKVANKILLTLCYCNIVFCVVVALWLKILLISAGWEGTSSYYECNEQNSDFEISGEEKRSKMGTLKKVAKNASSKIRHSLRKRSRKKNNNQVSVPIEDVRDPEEVNAVASFRQVLVADELLPAKLDDYFTLLRFLKARNFDIEKSKHMWVSMLQWRKAFGTDSIFEDFEFKELNEVLQHYPQGYHGVDKEGRPIYIELLGQADPDKVMLVTTLERYVKYHVQGFERTTAIRFPACSVAARRRITAGTTILDVQGVGLKNLTRSAIDVIRKLQQIDNDYYPETLGRMYIINAGPGFKMLWKAIQSFLDPKTRSKIHVVGQKYKSTLLEVIDASELPEFLGGSCNCAEQGGCLQSDKGPWQDHNILKLVSSGKAKCSVQEISTLSGEGITNDSTALRSSEASAAESASEIEEIAPKGTKCITDPRLAPVSEEYEKDIPVDRVVDERLRQETSLQDSNILGGAEIARGGANAYLWISLMWFLSLVTLVGSVGYRITNKLGVSVSNLTKKTFVLMRRPTLEAESPSVVSSRPLETDLSSIMEKLGELEAKVNSLQLRLVELPNDKEELLNAAVCRVDALEAELIATKKVGFFRGRNFSAKARPILWKLVAASKLVKIKASYKLPATKTPSIAVAPKKPAVKPKPNPSAKKSLKKKVAAKAKPVPLI</sequence>
<evidence type="ECO:0000256" key="8">
    <source>
        <dbReference type="SAM" id="Phobius"/>
    </source>
</evidence>
<keyword evidence="8" id="KW-1133">Transmembrane helix</keyword>
<keyword evidence="3" id="KW-0653">Protein transport</keyword>
<proteinExistence type="inferred from homology"/>
<dbReference type="GO" id="GO:0005886">
    <property type="term" value="C:plasma membrane"/>
    <property type="evidence" value="ECO:0007669"/>
    <property type="project" value="UniProtKB-SubCell"/>
</dbReference>
<dbReference type="CDD" id="cd00170">
    <property type="entry name" value="SEC14"/>
    <property type="match status" value="1"/>
</dbReference>
<dbReference type="SUPFAM" id="SSF52087">
    <property type="entry name" value="CRAL/TRIO domain"/>
    <property type="match status" value="1"/>
</dbReference>
<comment type="subcellular location">
    <subcellularLocation>
        <location evidence="1">Cell membrane</location>
        <topology evidence="1">Peripheral membrane protein</topology>
    </subcellularLocation>
    <subcellularLocation>
        <location evidence="2">Golgi apparatus membrane</location>
        <topology evidence="2">Peripheral membrane protein</topology>
    </subcellularLocation>
</comment>
<evidence type="ECO:0000256" key="4">
    <source>
        <dbReference type="ARBA" id="ARBA00023034"/>
    </source>
</evidence>
<dbReference type="Gene3D" id="3.40.525.10">
    <property type="entry name" value="CRAL-TRIO lipid binding domain"/>
    <property type="match status" value="1"/>
</dbReference>
<dbReference type="PROSITE" id="PS50191">
    <property type="entry name" value="CRAL_TRIO"/>
    <property type="match status" value="1"/>
</dbReference>
<feature type="domain" description="CRAL-TRIO" evidence="9">
    <location>
        <begin position="189"/>
        <end position="363"/>
    </location>
</feature>
<keyword evidence="5" id="KW-0175">Coiled coil</keyword>
<dbReference type="EMBL" id="JARYMX010000002">
    <property type="protein sequence ID" value="KAJ9560082.1"/>
    <property type="molecule type" value="Genomic_DNA"/>
</dbReference>
<dbReference type="PANTHER" id="PTHR45657">
    <property type="entry name" value="CRAL-TRIO DOMAIN-CONTAINING PROTEIN YKL091C-RELATED"/>
    <property type="match status" value="1"/>
</dbReference>
<dbReference type="InterPro" id="IPR036273">
    <property type="entry name" value="CRAL/TRIO_N_dom_sf"/>
</dbReference>
<dbReference type="FunFam" id="3.40.525.10:FF:000011">
    <property type="entry name" value="SEC14 cytosolic factor"/>
    <property type="match status" value="1"/>
</dbReference>
<reference evidence="10" key="1">
    <citation type="submission" date="2023-03" db="EMBL/GenBank/DDBJ databases">
        <title>Chromosome-scale reference genome and RAD-based genetic map of yellow starthistle (Centaurea solstitialis) reveal putative structural variation and QTLs associated with invader traits.</title>
        <authorList>
            <person name="Reatini B."/>
            <person name="Cang F.A."/>
            <person name="Jiang Q."/>
            <person name="Mckibben M.T.W."/>
            <person name="Barker M.S."/>
            <person name="Rieseberg L.H."/>
            <person name="Dlugosch K.M."/>
        </authorList>
    </citation>
    <scope>NUCLEOTIDE SEQUENCE</scope>
    <source>
        <strain evidence="10">CAN-66</strain>
        <tissue evidence="10">Leaf</tissue>
    </source>
</reference>
<accession>A0AA38TYQ5</accession>
<evidence type="ECO:0000256" key="6">
    <source>
        <dbReference type="ARBA" id="ARBA00038020"/>
    </source>
</evidence>
<evidence type="ECO:0000256" key="1">
    <source>
        <dbReference type="ARBA" id="ARBA00004202"/>
    </source>
</evidence>
<comment type="caution">
    <text evidence="10">The sequence shown here is derived from an EMBL/GenBank/DDBJ whole genome shotgun (WGS) entry which is preliminary data.</text>
</comment>
<dbReference type="SMART" id="SM00516">
    <property type="entry name" value="SEC14"/>
    <property type="match status" value="1"/>
</dbReference>
<evidence type="ECO:0000256" key="3">
    <source>
        <dbReference type="ARBA" id="ARBA00022927"/>
    </source>
</evidence>
<dbReference type="InterPro" id="IPR036865">
    <property type="entry name" value="CRAL-TRIO_dom_sf"/>
</dbReference>
<dbReference type="InterPro" id="IPR011074">
    <property type="entry name" value="CRAL/TRIO_N_dom"/>
</dbReference>
<feature type="region of interest" description="Disordered" evidence="7">
    <location>
        <begin position="647"/>
        <end position="679"/>
    </location>
</feature>
<name>A0AA38TYQ5_9ASTR</name>
<dbReference type="AlphaFoldDB" id="A0AA38TYQ5"/>
<evidence type="ECO:0000256" key="2">
    <source>
        <dbReference type="ARBA" id="ARBA00004395"/>
    </source>
</evidence>
<keyword evidence="8" id="KW-0812">Transmembrane</keyword>
<evidence type="ECO:0000313" key="10">
    <source>
        <dbReference type="EMBL" id="KAJ9560082.1"/>
    </source>
</evidence>
<dbReference type="InterPro" id="IPR001251">
    <property type="entry name" value="CRAL-TRIO_dom"/>
</dbReference>
<keyword evidence="11" id="KW-1185">Reference proteome</keyword>